<dbReference type="AlphaFoldDB" id="A0A1D1VDA0"/>
<organism evidence="1 2">
    <name type="scientific">Ramazzottius varieornatus</name>
    <name type="common">Water bear</name>
    <name type="synonym">Tardigrade</name>
    <dbReference type="NCBI Taxonomy" id="947166"/>
    <lineage>
        <taxon>Eukaryota</taxon>
        <taxon>Metazoa</taxon>
        <taxon>Ecdysozoa</taxon>
        <taxon>Tardigrada</taxon>
        <taxon>Eutardigrada</taxon>
        <taxon>Parachela</taxon>
        <taxon>Hypsibioidea</taxon>
        <taxon>Ramazzottiidae</taxon>
        <taxon>Ramazzottius</taxon>
    </lineage>
</organism>
<protein>
    <submittedName>
        <fullName evidence="1">Uncharacterized protein</fullName>
    </submittedName>
</protein>
<evidence type="ECO:0000313" key="1">
    <source>
        <dbReference type="EMBL" id="GAU99616.1"/>
    </source>
</evidence>
<comment type="caution">
    <text evidence="1">The sequence shown here is derived from an EMBL/GenBank/DDBJ whole genome shotgun (WGS) entry which is preliminary data.</text>
</comment>
<name>A0A1D1VDA0_RAMVA</name>
<dbReference type="Proteomes" id="UP000186922">
    <property type="component" value="Unassembled WGS sequence"/>
</dbReference>
<reference evidence="1 2" key="1">
    <citation type="journal article" date="2016" name="Nat. Commun.">
        <title>Extremotolerant tardigrade genome and improved radiotolerance of human cultured cells by tardigrade-unique protein.</title>
        <authorList>
            <person name="Hashimoto T."/>
            <person name="Horikawa D.D."/>
            <person name="Saito Y."/>
            <person name="Kuwahara H."/>
            <person name="Kozuka-Hata H."/>
            <person name="Shin-I T."/>
            <person name="Minakuchi Y."/>
            <person name="Ohishi K."/>
            <person name="Motoyama A."/>
            <person name="Aizu T."/>
            <person name="Enomoto A."/>
            <person name="Kondo K."/>
            <person name="Tanaka S."/>
            <person name="Hara Y."/>
            <person name="Koshikawa S."/>
            <person name="Sagara H."/>
            <person name="Miura T."/>
            <person name="Yokobori S."/>
            <person name="Miyagawa K."/>
            <person name="Suzuki Y."/>
            <person name="Kubo T."/>
            <person name="Oyama M."/>
            <person name="Kohara Y."/>
            <person name="Fujiyama A."/>
            <person name="Arakawa K."/>
            <person name="Katayama T."/>
            <person name="Toyoda A."/>
            <person name="Kunieda T."/>
        </authorList>
    </citation>
    <scope>NUCLEOTIDE SEQUENCE [LARGE SCALE GENOMIC DNA]</scope>
    <source>
        <strain evidence="1 2">YOKOZUNA-1</strain>
    </source>
</reference>
<keyword evidence="2" id="KW-1185">Reference proteome</keyword>
<dbReference type="EMBL" id="BDGG01000005">
    <property type="protein sequence ID" value="GAU99616.1"/>
    <property type="molecule type" value="Genomic_DNA"/>
</dbReference>
<proteinExistence type="predicted"/>
<sequence length="133" mass="14870">MEHGEDAVPVWSTVAAPDRTQICPAQKFFVSVEVLEHLQLAFGPGKALPESCRETNWQRYGWELIREIIGEDKLVASKKRKPGIGIAKLLNSLTDSDTDILSAVLCKWRKSFMSFSLTQEVEARQASSTTLFS</sequence>
<accession>A0A1D1VDA0</accession>
<evidence type="ECO:0000313" key="2">
    <source>
        <dbReference type="Proteomes" id="UP000186922"/>
    </source>
</evidence>
<gene>
    <name evidence="1" type="primary">RvY_10587-1</name>
    <name evidence="1" type="synonym">RvY_10587.1</name>
    <name evidence="1" type="ORF">RvY_10587</name>
</gene>